<organism evidence="1">
    <name type="scientific">Lepeophtheirus salmonis</name>
    <name type="common">Salmon louse</name>
    <name type="synonym">Caligus salmonis</name>
    <dbReference type="NCBI Taxonomy" id="72036"/>
    <lineage>
        <taxon>Eukaryota</taxon>
        <taxon>Metazoa</taxon>
        <taxon>Ecdysozoa</taxon>
        <taxon>Arthropoda</taxon>
        <taxon>Crustacea</taxon>
        <taxon>Multicrustacea</taxon>
        <taxon>Hexanauplia</taxon>
        <taxon>Copepoda</taxon>
        <taxon>Siphonostomatoida</taxon>
        <taxon>Caligidae</taxon>
        <taxon>Lepeophtheirus</taxon>
    </lineage>
</organism>
<dbReference type="AlphaFoldDB" id="A0A0K2TGL6"/>
<accession>A0A0K2TGL6</accession>
<proteinExistence type="predicted"/>
<protein>
    <submittedName>
        <fullName evidence="1">Uncharacterized protein</fullName>
    </submittedName>
</protein>
<name>A0A0K2TGL6_LEPSM</name>
<dbReference type="EMBL" id="HACA01007822">
    <property type="protein sequence ID" value="CDW25183.1"/>
    <property type="molecule type" value="Transcribed_RNA"/>
</dbReference>
<evidence type="ECO:0000313" key="1">
    <source>
        <dbReference type="EMBL" id="CDW25183.1"/>
    </source>
</evidence>
<sequence length="79" mass="9297">VLLTCPFNFFILIDSSSNRQKIKNTLKSTSVFIPVDKSRFASLSFRIQYISRAFDYVIKLSTKYSKYKVESKSIKYFYS</sequence>
<reference evidence="1" key="1">
    <citation type="submission" date="2014-05" db="EMBL/GenBank/DDBJ databases">
        <authorList>
            <person name="Chronopoulou M."/>
        </authorList>
    </citation>
    <scope>NUCLEOTIDE SEQUENCE</scope>
    <source>
        <tissue evidence="1">Whole organism</tissue>
    </source>
</reference>
<feature type="non-terminal residue" evidence="1">
    <location>
        <position position="1"/>
    </location>
</feature>
<feature type="non-terminal residue" evidence="1">
    <location>
        <position position="79"/>
    </location>
</feature>